<feature type="region of interest" description="Disordered" evidence="6">
    <location>
        <begin position="1519"/>
        <end position="1564"/>
    </location>
</feature>
<keyword evidence="2 7" id="KW-0812">Transmembrane</keyword>
<dbReference type="InterPro" id="IPR013106">
    <property type="entry name" value="Ig_V-set"/>
</dbReference>
<dbReference type="InterPro" id="IPR007110">
    <property type="entry name" value="Ig-like_dom"/>
</dbReference>
<dbReference type="Pfam" id="PF08205">
    <property type="entry name" value="C2-set_2"/>
    <property type="match status" value="2"/>
</dbReference>
<feature type="domain" description="Ig-like" evidence="9">
    <location>
        <begin position="574"/>
        <end position="659"/>
    </location>
</feature>
<feature type="domain" description="Ig-like" evidence="9">
    <location>
        <begin position="663"/>
        <end position="777"/>
    </location>
</feature>
<feature type="domain" description="Ig-like" evidence="9">
    <location>
        <begin position="259"/>
        <end position="360"/>
    </location>
</feature>
<feature type="compositionally biased region" description="Polar residues" evidence="6">
    <location>
        <begin position="1128"/>
        <end position="1137"/>
    </location>
</feature>
<dbReference type="SUPFAM" id="SSF48726">
    <property type="entry name" value="Immunoglobulin"/>
    <property type="match status" value="7"/>
</dbReference>
<dbReference type="InterPro" id="IPR036179">
    <property type="entry name" value="Ig-like_dom_sf"/>
</dbReference>
<feature type="compositionally biased region" description="Basic and acidic residues" evidence="6">
    <location>
        <begin position="2254"/>
        <end position="2266"/>
    </location>
</feature>
<accession>A0ABM3JYG4</accession>
<evidence type="ECO:0000256" key="6">
    <source>
        <dbReference type="SAM" id="MobiDB-lite"/>
    </source>
</evidence>
<evidence type="ECO:0000259" key="9">
    <source>
        <dbReference type="PROSITE" id="PS50835"/>
    </source>
</evidence>
<evidence type="ECO:0000256" key="7">
    <source>
        <dbReference type="SAM" id="Phobius"/>
    </source>
</evidence>
<keyword evidence="3 7" id="KW-1133">Transmembrane helix</keyword>
<feature type="compositionally biased region" description="Basic residues" evidence="6">
    <location>
        <begin position="1482"/>
        <end position="1492"/>
    </location>
</feature>
<gene>
    <name evidence="11" type="primary">LOC105225255</name>
</gene>
<feature type="region of interest" description="Disordered" evidence="6">
    <location>
        <begin position="1611"/>
        <end position="1652"/>
    </location>
</feature>
<dbReference type="Gene3D" id="2.60.40.10">
    <property type="entry name" value="Immunoglobulins"/>
    <property type="match status" value="7"/>
</dbReference>
<feature type="transmembrane region" description="Helical" evidence="7">
    <location>
        <begin position="978"/>
        <end position="1003"/>
    </location>
</feature>
<feature type="region of interest" description="Disordered" evidence="6">
    <location>
        <begin position="1128"/>
        <end position="1151"/>
    </location>
</feature>
<keyword evidence="8" id="KW-0732">Signal</keyword>
<feature type="region of interest" description="Disordered" evidence="6">
    <location>
        <begin position="1463"/>
        <end position="1497"/>
    </location>
</feature>
<feature type="region of interest" description="Disordered" evidence="6">
    <location>
        <begin position="2096"/>
        <end position="2121"/>
    </location>
</feature>
<evidence type="ECO:0000256" key="4">
    <source>
        <dbReference type="ARBA" id="ARBA00023136"/>
    </source>
</evidence>
<dbReference type="InterPro" id="IPR013162">
    <property type="entry name" value="CD80_C2-set"/>
</dbReference>
<feature type="region of interest" description="Disordered" evidence="6">
    <location>
        <begin position="1835"/>
        <end position="1893"/>
    </location>
</feature>
<organism evidence="10 11">
    <name type="scientific">Bactrocera dorsalis</name>
    <name type="common">Oriental fruit fly</name>
    <name type="synonym">Dacus dorsalis</name>
    <dbReference type="NCBI Taxonomy" id="27457"/>
    <lineage>
        <taxon>Eukaryota</taxon>
        <taxon>Metazoa</taxon>
        <taxon>Ecdysozoa</taxon>
        <taxon>Arthropoda</taxon>
        <taxon>Hexapoda</taxon>
        <taxon>Insecta</taxon>
        <taxon>Pterygota</taxon>
        <taxon>Neoptera</taxon>
        <taxon>Endopterygota</taxon>
        <taxon>Diptera</taxon>
        <taxon>Brachycera</taxon>
        <taxon>Muscomorpha</taxon>
        <taxon>Tephritoidea</taxon>
        <taxon>Tephritidae</taxon>
        <taxon>Bactrocera</taxon>
        <taxon>Bactrocera</taxon>
    </lineage>
</organism>
<sequence length="2300" mass="252480">MLLAKRRGPSRMVAHNRLIGMLLAVLLTLVCSAPAEAAIDETLSEHEGKSVVIPCPVNKAKCGDLHSINWFKGDDRIAAMLLGDSNVTSVSDEYANRVTVEQNPFRLVIKDLKISDEDIYLCDTTFLIPIETCDNFNGYRVELNVLVPPTEVVILDEKGDRIENGSVIGPMQERQSLKVSCVVQNTRPQPQVGWWRGNKRLLTHSASYVETDGLFTATLELNLELSRDDLARDIECRVESAALPNKLINKFRVDLQVRPTSISINGVEHHTVQGSKVVLTCDIHGARPAVNLTWFNSSTVISPEENDLTEIRTKAFEKDDGTYHTQSELIFNATRFENDMIFRCDADNVVLQINREKPFTSSLTLEVLYPPVVKVSPPEITVNTSDTVLLNCEYVANPASLTQVMWYRNGDSVNVNDTERYEGGNSENVALVIRSTDKEDVGNYTCQLSNAIGKGISEQQIDLDVQFVPIVEVLMIPEGPVKESDESNVTLYCNILEANPALLTKVRWYANSTLLKELPDCEETKEDLCHIDPSKLLLESIGRGFFYNYSCEGYNAAGWGPRSEDKELMVHYEPGPATLTHFPLIAVKKKSVTFSCSVDDPGYPESNRFRWQRGGLGPLQDIVTKDWTVEPVGLDSRTNYSCYAYNEGGKGAMASVNLEVHAPPFFIKNLVPYTGMLHTSRTANLTCRIECVPRCEITWLKGTEPIEKNDTRYFIKEKYVDASPATGDFESMLSVLHFNMSNWPNQKFDIESDSANYTCVSTGNTVGPGIKSATYFSIEYAPENSTVSEEKVYVQEGTIPGRVICNAKANPSAHYSWYFNNTKLGQDQALIINTPMTRNDSGVYTCVASNKHGKSTVETIIDVQFKPRCDIERHEIDDQDTLICTAFGNPVEADFSWSIKAENDSAEWLGSGERQGFTDKSFYVLDDDYAIARTYRCVANNTVGPGSFCEIEVAAGSPLYVWWREQLAWWQRWDKTTLIILVASILALLLAVIIICCIIICICRRRRRQDKLQDKSSSLGDPLTEPGEYENLPFHGLQTAPNKLSTTLTNFNNNTNVVRVAPRPKRLNGNIGPQQHQLQQQYEQDQYDQQFQYHQHQQHHQQQQQHQYNTMQYVGAGGRVITTNPQHQQSHTMNSHNKGMLPHHQQHQQQQQQHMLISAADGASGSVGGGTVGAGNTDPGGSAYMNGSVGGGGAPHQITYNLNNCFPKSYTEYYHQQQQQKNKNGASNNTSSAQLLNAIEHDYPTYAVVERNTAAASATDMGGIDGHSPRAGPAPIPAAVSTNPFLAISNFKKYDTSGSTTDNAYQPHILDITGSSSMQRSGKRKPILDGKMEDKKFYSLKFTGGGGKHKPPHVVHKSPASGLLNASVILHGGSSSNGGKCKRHHSFAGGSIGDIDSAGPGAQHNAHQVKSSALMRFYDPPAYENLAGDSTAAVQVHECAVEAHPSPAAGGMSGTATILLHPQPTASGNGGSTSHATAGQTGHKKKHHHRQHQQKDDFNLIEPERLSIYRSDSGISNSSYECVTPVPPPPGNTRTAAALNGTPPPKTPKGNKLAKHASSASSGPSAISLVNGVNYKKSLRQLGGSRCNIANATASGTSLPVYMNVDGQPGSAFERSCSPSSNLVNSSYESASSSQNDGHGGQGSTDPTSLSSCNSLYSSGTGTLIGVAPLMKTGVGLTAPRCGLHQKTAEITTPEEYEQYQLGHHRHSASSLSVASTVSASGTRRCKKQQGMLAPAGSVTGIEHYAIGVTNPFLASERGATATGCVAITAASADGYSAHGRDKKLRRKTISDPYAHIRYITYSRRAANNSCNNGATDCQAHAHNYRAKCASNAPEATTTAAAHHQQQQVKLQQQHDNNNSRKHQQHQQSLLIPRKLHNNNKEHGDNDDEDVDEHNNKDVAMFQQQRRRLVPLGGNADERNIVVVTKETATTEDRTCDANVAGEADVSAKAMLPHVEDVQSAKTTTAAYAAHGDYLGRRPVKLPLRKYHTFHFQPSQTVAGTLRHCQLQQLRIQMQHRQQLQHYALPATQADNAELMAFRQSPTAITAETAVAARPTRRYATEGGPLVFRPLSWHEQRTFKPISSPVDAVEAAADLPTTTETALSEKSRAEEEEEKSELSEELSDEIKQITRSAQLPHVSLNPAASLEALEALTKHHPELIYATKPGTRQNLHKQLALPEQWTHQMDVENHPTASQTLSQDFTAPRSDSDARVEEIAVSTTLEAQCDDEEDLGYSFCEDDDEDDGVEELVVKPVKSGENEPAEEQRTITHTSESPRVVLSAGRNGGHVKYMLRQSYREVHI</sequence>
<feature type="domain" description="Ig-like" evidence="9">
    <location>
        <begin position="34"/>
        <end position="122"/>
    </location>
</feature>
<evidence type="ECO:0000313" key="10">
    <source>
        <dbReference type="Proteomes" id="UP001652620"/>
    </source>
</evidence>
<evidence type="ECO:0000256" key="1">
    <source>
        <dbReference type="ARBA" id="ARBA00004167"/>
    </source>
</evidence>
<dbReference type="Pfam" id="PF07686">
    <property type="entry name" value="V-set"/>
    <property type="match status" value="1"/>
</dbReference>
<feature type="compositionally biased region" description="Acidic residues" evidence="6">
    <location>
        <begin position="2110"/>
        <end position="2121"/>
    </location>
</feature>
<feature type="signal peptide" evidence="8">
    <location>
        <begin position="1"/>
        <end position="37"/>
    </location>
</feature>
<feature type="domain" description="Ig-like" evidence="9">
    <location>
        <begin position="149"/>
        <end position="249"/>
    </location>
</feature>
<dbReference type="InterPro" id="IPR013783">
    <property type="entry name" value="Ig-like_fold"/>
</dbReference>
<evidence type="ECO:0000256" key="5">
    <source>
        <dbReference type="ARBA" id="ARBA00023157"/>
    </source>
</evidence>
<keyword evidence="10" id="KW-1185">Reference proteome</keyword>
<dbReference type="Pfam" id="PF13927">
    <property type="entry name" value="Ig_3"/>
    <property type="match status" value="2"/>
</dbReference>
<dbReference type="SMART" id="SM00408">
    <property type="entry name" value="IGc2"/>
    <property type="match status" value="5"/>
</dbReference>
<evidence type="ECO:0000256" key="8">
    <source>
        <dbReference type="SAM" id="SignalP"/>
    </source>
</evidence>
<keyword evidence="4 7" id="KW-0472">Membrane</keyword>
<feature type="domain" description="Ig-like" evidence="9">
    <location>
        <begin position="469"/>
        <end position="569"/>
    </location>
</feature>
<feature type="domain" description="Ig-like" evidence="9">
    <location>
        <begin position="371"/>
        <end position="462"/>
    </location>
</feature>
<proteinExistence type="predicted"/>
<dbReference type="CDD" id="cd00096">
    <property type="entry name" value="Ig"/>
    <property type="match status" value="2"/>
</dbReference>
<feature type="region of interest" description="Disordered" evidence="6">
    <location>
        <begin position="1014"/>
        <end position="1036"/>
    </location>
</feature>
<feature type="compositionally biased region" description="Low complexity" evidence="6">
    <location>
        <begin position="1836"/>
        <end position="1855"/>
    </location>
</feature>
<feature type="compositionally biased region" description="Low complexity" evidence="6">
    <location>
        <begin position="1548"/>
        <end position="1564"/>
    </location>
</feature>
<evidence type="ECO:0000256" key="2">
    <source>
        <dbReference type="ARBA" id="ARBA00022692"/>
    </source>
</evidence>
<dbReference type="InterPro" id="IPR003598">
    <property type="entry name" value="Ig_sub2"/>
</dbReference>
<dbReference type="PROSITE" id="PS50835">
    <property type="entry name" value="IG_LIKE"/>
    <property type="match status" value="9"/>
</dbReference>
<dbReference type="GeneID" id="105225255"/>
<dbReference type="Proteomes" id="UP001652620">
    <property type="component" value="Chromosome 5"/>
</dbReference>
<protein>
    <submittedName>
        <fullName evidence="11">Uncharacterized protein LOC105225255 isoform X1</fullName>
    </submittedName>
</protein>
<comment type="subcellular location">
    <subcellularLocation>
        <location evidence="1">Membrane</location>
        <topology evidence="1">Single-pass membrane protein</topology>
    </subcellularLocation>
</comment>
<evidence type="ECO:0000256" key="3">
    <source>
        <dbReference type="ARBA" id="ARBA00022989"/>
    </source>
</evidence>
<feature type="region of interest" description="Disordered" evidence="6">
    <location>
        <begin position="2253"/>
        <end position="2272"/>
    </location>
</feature>
<feature type="chain" id="PRO_5045821566" evidence="8">
    <location>
        <begin position="38"/>
        <end position="2300"/>
    </location>
</feature>
<feature type="compositionally biased region" description="Low complexity" evidence="6">
    <location>
        <begin position="1616"/>
        <end position="1636"/>
    </location>
</feature>
<feature type="compositionally biased region" description="Polar residues" evidence="6">
    <location>
        <begin position="1464"/>
        <end position="1480"/>
    </location>
</feature>
<name>A0ABM3JYG4_BACDO</name>
<dbReference type="PANTHER" id="PTHR23278:SF32">
    <property type="entry name" value="NEUROMUSCULIN, ISOFORM E"/>
    <property type="match status" value="1"/>
</dbReference>
<dbReference type="InterPro" id="IPR003599">
    <property type="entry name" value="Ig_sub"/>
</dbReference>
<dbReference type="RefSeq" id="XP_049314267.1">
    <property type="nucleotide sequence ID" value="XM_049458310.1"/>
</dbReference>
<reference evidence="11" key="1">
    <citation type="submission" date="2025-08" db="UniProtKB">
        <authorList>
            <consortium name="RefSeq"/>
        </authorList>
    </citation>
    <scope>IDENTIFICATION</scope>
    <source>
        <tissue evidence="11">Adult</tissue>
    </source>
</reference>
<keyword evidence="5" id="KW-1015">Disulfide bond</keyword>
<dbReference type="PANTHER" id="PTHR23278">
    <property type="entry name" value="SIDESTEP PROTEIN"/>
    <property type="match status" value="1"/>
</dbReference>
<feature type="domain" description="Ig-like" evidence="9">
    <location>
        <begin position="867"/>
        <end position="954"/>
    </location>
</feature>
<evidence type="ECO:0000313" key="11">
    <source>
        <dbReference type="RefSeq" id="XP_049314267.1"/>
    </source>
</evidence>
<dbReference type="SMART" id="SM00409">
    <property type="entry name" value="IG"/>
    <property type="match status" value="8"/>
</dbReference>
<feature type="domain" description="Ig-like" evidence="9">
    <location>
        <begin position="782"/>
        <end position="862"/>
    </location>
</feature>